<evidence type="ECO:0000256" key="1">
    <source>
        <dbReference type="SAM" id="SignalP"/>
    </source>
</evidence>
<dbReference type="GeneID" id="45235529"/>
<evidence type="ECO:0000313" key="4">
    <source>
        <dbReference type="Proteomes" id="UP001233360"/>
    </source>
</evidence>
<reference evidence="3 4" key="1">
    <citation type="submission" date="2023-07" db="EMBL/GenBank/DDBJ databases">
        <title>Functional and genomic diversity of the sorghum phyllosphere microbiome.</title>
        <authorList>
            <person name="Shade A."/>
        </authorList>
    </citation>
    <scope>NUCLEOTIDE SEQUENCE [LARGE SCALE GENOMIC DNA]</scope>
    <source>
        <strain evidence="3 4">SORGH_AS_0887</strain>
    </source>
</reference>
<keyword evidence="4" id="KW-1185">Reference proteome</keyword>
<dbReference type="InterPro" id="IPR007893">
    <property type="entry name" value="Spore_coat_U/FanG"/>
</dbReference>
<name>A0ABU0UWD1_ACIBI</name>
<dbReference type="Proteomes" id="UP001233360">
    <property type="component" value="Unassembled WGS sequence"/>
</dbReference>
<dbReference type="InterPro" id="IPR036937">
    <property type="entry name" value="Adhesion_dom_fimbrial_sf"/>
</dbReference>
<feature type="chain" id="PRO_5045803176" evidence="1">
    <location>
        <begin position="22"/>
        <end position="157"/>
    </location>
</feature>
<sequence length="157" mass="16700">MKLRIATLFGVVMLSVALSHADSIANTFNVSITVKESCDIRTLTATDIDFGTVTQAAQNAYNSGQLNVACTSGTSYAIALQSSRKMVNIADPTVQVPYTLFQDSNYSKVWGSDSGTGLSQIGTGETQMIKIWGKVDAQDTAVPAGQYLDTVTAIVTY</sequence>
<dbReference type="PANTHER" id="PTHR37089">
    <property type="entry name" value="PROTEIN U-RELATED"/>
    <property type="match status" value="1"/>
</dbReference>
<evidence type="ECO:0000313" key="3">
    <source>
        <dbReference type="EMBL" id="MDQ1208880.1"/>
    </source>
</evidence>
<dbReference type="EMBL" id="JAUTBK010000002">
    <property type="protein sequence ID" value="MDQ1208880.1"/>
    <property type="molecule type" value="Genomic_DNA"/>
</dbReference>
<dbReference type="InterPro" id="IPR053167">
    <property type="entry name" value="Spore_coat_component"/>
</dbReference>
<dbReference type="Gene3D" id="2.60.40.1090">
    <property type="entry name" value="Fimbrial-type adhesion domain"/>
    <property type="match status" value="1"/>
</dbReference>
<evidence type="ECO:0000259" key="2">
    <source>
        <dbReference type="Pfam" id="PF05229"/>
    </source>
</evidence>
<feature type="domain" description="Spore coat protein U/FanG" evidence="2">
    <location>
        <begin position="26"/>
        <end position="153"/>
    </location>
</feature>
<protein>
    <submittedName>
        <fullName evidence="3">Spore coat protein U-like protein</fullName>
    </submittedName>
</protein>
<dbReference type="SMART" id="SM00972">
    <property type="entry name" value="SCPU"/>
    <property type="match status" value="1"/>
</dbReference>
<organism evidence="3 4">
    <name type="scientific">Acinetobacter baylyi</name>
    <dbReference type="NCBI Taxonomy" id="202950"/>
    <lineage>
        <taxon>Bacteria</taxon>
        <taxon>Pseudomonadati</taxon>
        <taxon>Pseudomonadota</taxon>
        <taxon>Gammaproteobacteria</taxon>
        <taxon>Moraxellales</taxon>
        <taxon>Moraxellaceae</taxon>
        <taxon>Acinetobacter</taxon>
    </lineage>
</organism>
<dbReference type="Pfam" id="PF05229">
    <property type="entry name" value="SCPU"/>
    <property type="match status" value="1"/>
</dbReference>
<keyword evidence="1" id="KW-0732">Signal</keyword>
<dbReference type="PANTHER" id="PTHR37089:SF3">
    <property type="entry name" value="EXPORTED PROTEIN"/>
    <property type="match status" value="1"/>
</dbReference>
<dbReference type="RefSeq" id="WP_004923796.1">
    <property type="nucleotide sequence ID" value="NZ_BCMA01000010.1"/>
</dbReference>
<proteinExistence type="predicted"/>
<feature type="signal peptide" evidence="1">
    <location>
        <begin position="1"/>
        <end position="21"/>
    </location>
</feature>
<accession>A0ABU0UWD1</accession>
<comment type="caution">
    <text evidence="3">The sequence shown here is derived from an EMBL/GenBank/DDBJ whole genome shotgun (WGS) entry which is preliminary data.</text>
</comment>
<gene>
    <name evidence="3" type="ORF">QE380_001803</name>
</gene>